<dbReference type="EMBL" id="ML996571">
    <property type="protein sequence ID" value="KAF2758715.1"/>
    <property type="molecule type" value="Genomic_DNA"/>
</dbReference>
<dbReference type="Proteomes" id="UP000799437">
    <property type="component" value="Unassembled WGS sequence"/>
</dbReference>
<evidence type="ECO:0000313" key="2">
    <source>
        <dbReference type="EMBL" id="KAF2758715.1"/>
    </source>
</evidence>
<dbReference type="OrthoDB" id="5327538at2759"/>
<feature type="region of interest" description="Disordered" evidence="1">
    <location>
        <begin position="1"/>
        <end position="35"/>
    </location>
</feature>
<reference evidence="2" key="1">
    <citation type="journal article" date="2020" name="Stud. Mycol.">
        <title>101 Dothideomycetes genomes: a test case for predicting lifestyles and emergence of pathogens.</title>
        <authorList>
            <person name="Haridas S."/>
            <person name="Albert R."/>
            <person name="Binder M."/>
            <person name="Bloem J."/>
            <person name="Labutti K."/>
            <person name="Salamov A."/>
            <person name="Andreopoulos B."/>
            <person name="Baker S."/>
            <person name="Barry K."/>
            <person name="Bills G."/>
            <person name="Bluhm B."/>
            <person name="Cannon C."/>
            <person name="Castanera R."/>
            <person name="Culley D."/>
            <person name="Daum C."/>
            <person name="Ezra D."/>
            <person name="Gonzalez J."/>
            <person name="Henrissat B."/>
            <person name="Kuo A."/>
            <person name="Liang C."/>
            <person name="Lipzen A."/>
            <person name="Lutzoni F."/>
            <person name="Magnuson J."/>
            <person name="Mondo S."/>
            <person name="Nolan M."/>
            <person name="Ohm R."/>
            <person name="Pangilinan J."/>
            <person name="Park H.-J."/>
            <person name="Ramirez L."/>
            <person name="Alfaro M."/>
            <person name="Sun H."/>
            <person name="Tritt A."/>
            <person name="Yoshinaga Y."/>
            <person name="Zwiers L.-H."/>
            <person name="Turgeon B."/>
            <person name="Goodwin S."/>
            <person name="Spatafora J."/>
            <person name="Crous P."/>
            <person name="Grigoriev I."/>
        </authorList>
    </citation>
    <scope>NUCLEOTIDE SEQUENCE</scope>
    <source>
        <strain evidence="2">CBS 121739</strain>
    </source>
</reference>
<organism evidence="2 3">
    <name type="scientific">Pseudovirgaria hyperparasitica</name>
    <dbReference type="NCBI Taxonomy" id="470096"/>
    <lineage>
        <taxon>Eukaryota</taxon>
        <taxon>Fungi</taxon>
        <taxon>Dikarya</taxon>
        <taxon>Ascomycota</taxon>
        <taxon>Pezizomycotina</taxon>
        <taxon>Dothideomycetes</taxon>
        <taxon>Dothideomycetes incertae sedis</taxon>
        <taxon>Acrospermales</taxon>
        <taxon>Acrospermaceae</taxon>
        <taxon>Pseudovirgaria</taxon>
    </lineage>
</organism>
<evidence type="ECO:0000313" key="3">
    <source>
        <dbReference type="Proteomes" id="UP000799437"/>
    </source>
</evidence>
<gene>
    <name evidence="2" type="ORF">EJ05DRAFT_476027</name>
</gene>
<dbReference type="AlphaFoldDB" id="A0A6A6W845"/>
<sequence>MHLQCDTSHPQLKRTVSGESRGSSGSKGSNVSSASSNRTLLFGEIPSPASSIADDLKTYRSTSSICNLVMSTSPAFQRFWMTESTRESFLGHCAAEELSSLRLVCHDFGARAAPFLFEDLTITFNSRSFTKPARIRALDKIGKHVKTVTFHMPHSNQTFLPPLIDAMTGGEKAFHYEPQLQNNPKVPRYGTWDMTELLLQQYPSLFHAATNVPSFVRAFSAMPGLQHLKVSCPGQEPFYHYRRDIVDYALISLRIAIERAPLKELNTLSFLPIHAAGLLYMQPGIGFGATPTGTRRWSQINKLAIHMESVSNERSTQTDHLRMLHSYLRFFAPHVRRLLFRWRDTRGPSPFSLDHEPCMQGSAASARETDGNGHHLKSLKFPQLKYMELENAIMDSSQISRFIHRHRRVLAEFNFEDVHLRTGTWDEALAPLSRIAGNDDWRRKQEEFMDVPIVFSPVDEEPRILGPLLEEHVERPRGMTLSRWLSKSKSSASAKRAKEQFWGSSEHMKKFLRASLSPWR</sequence>
<protein>
    <submittedName>
        <fullName evidence="2">Uncharacterized protein</fullName>
    </submittedName>
</protein>
<name>A0A6A6W845_9PEZI</name>
<keyword evidence="3" id="KW-1185">Reference proteome</keyword>
<proteinExistence type="predicted"/>
<evidence type="ECO:0000256" key="1">
    <source>
        <dbReference type="SAM" id="MobiDB-lite"/>
    </source>
</evidence>
<dbReference type="RefSeq" id="XP_033601166.1">
    <property type="nucleotide sequence ID" value="XM_033743938.1"/>
</dbReference>
<dbReference type="GeneID" id="54484992"/>
<feature type="region of interest" description="Disordered" evidence="1">
    <location>
        <begin position="353"/>
        <end position="374"/>
    </location>
</feature>
<accession>A0A6A6W845</accession>
<feature type="compositionally biased region" description="Polar residues" evidence="1">
    <location>
        <begin position="1"/>
        <end position="10"/>
    </location>
</feature>
<feature type="compositionally biased region" description="Low complexity" evidence="1">
    <location>
        <begin position="17"/>
        <end position="35"/>
    </location>
</feature>